<proteinExistence type="predicted"/>
<evidence type="ECO:0000256" key="1">
    <source>
        <dbReference type="SAM" id="Phobius"/>
    </source>
</evidence>
<accession>A0A1R4AA20</accession>
<dbReference type="EMBL" id="FO082872">
    <property type="protein sequence ID" value="SJK85839.1"/>
    <property type="molecule type" value="Genomic_DNA"/>
</dbReference>
<dbReference type="GeneID" id="33043634"/>
<keyword evidence="1" id="KW-0812">Transmembrane</keyword>
<dbReference type="RefSeq" id="XP_021338055.1">
    <property type="nucleotide sequence ID" value="XM_021483093.1"/>
</dbReference>
<keyword evidence="1" id="KW-0472">Membrane</keyword>
<reference evidence="2 3" key="2">
    <citation type="journal article" date="2013" name="PLoS ONE">
        <title>Whole genome mapping and re-organization of the nuclear and mitochondrial genomes of Babesia microti isolates.</title>
        <authorList>
            <person name="Cornillot E."/>
            <person name="Dassouli A."/>
            <person name="Garg A."/>
            <person name="Pachikara N."/>
            <person name="Randazzo S."/>
            <person name="Depoix D."/>
            <person name="Carcy B."/>
            <person name="Delbecq S."/>
            <person name="Frutos R."/>
            <person name="Silva J.C."/>
            <person name="Sutton R."/>
            <person name="Krause P.J."/>
            <person name="Mamoun C.B."/>
        </authorList>
    </citation>
    <scope>NUCLEOTIDE SEQUENCE [LARGE SCALE GENOMIC DNA]</scope>
    <source>
        <strain evidence="2 3">RI</strain>
    </source>
</reference>
<dbReference type="AlphaFoldDB" id="A0A1R4AA20"/>
<keyword evidence="1" id="KW-1133">Transmembrane helix</keyword>
<name>A0A1R4AA20_BABMR</name>
<dbReference type="KEGG" id="bmic:BMR1_02g00790"/>
<dbReference type="VEuPathDB" id="PiroplasmaDB:BMR1_02g00790"/>
<reference evidence="2 3" key="3">
    <citation type="journal article" date="2016" name="Sci. Rep.">
        <title>Genome-wide diversity and gene expression profiling of Babesia microti isolates identify polymorphic genes that mediate host-pathogen interactions.</title>
        <authorList>
            <person name="Silva J.C."/>
            <person name="Cornillot E."/>
            <person name="McCracken C."/>
            <person name="Usmani-Brown S."/>
            <person name="Dwivedi A."/>
            <person name="Ifeonu O.O."/>
            <person name="Crabtree J."/>
            <person name="Gotia H.T."/>
            <person name="Virji A.Z."/>
            <person name="Reynes C."/>
            <person name="Colinge J."/>
            <person name="Kumar V."/>
            <person name="Lawres L."/>
            <person name="Pazzi J.E."/>
            <person name="Pablo J.V."/>
            <person name="Hung C."/>
            <person name="Brancato J."/>
            <person name="Kumari P."/>
            <person name="Orvis J."/>
            <person name="Tretina K."/>
            <person name="Chibucos M."/>
            <person name="Ott S."/>
            <person name="Sadzewicz L."/>
            <person name="Sengamalay N."/>
            <person name="Shetty A.C."/>
            <person name="Su Q."/>
            <person name="Tallon L."/>
            <person name="Fraser C.M."/>
            <person name="Frutos R."/>
            <person name="Molina D.M."/>
            <person name="Krause P.J."/>
            <person name="Ben Mamoun C."/>
        </authorList>
    </citation>
    <scope>NUCLEOTIDE SEQUENCE [LARGE SCALE GENOMIC DNA]</scope>
    <source>
        <strain evidence="2 3">RI</strain>
    </source>
</reference>
<reference evidence="2 3" key="1">
    <citation type="journal article" date="2012" name="Nucleic Acids Res.">
        <title>Sequencing of the smallest Apicomplexan genome from the human pathogen Babesia microti.</title>
        <authorList>
            <person name="Cornillot E."/>
            <person name="Hadj-Kaddour K."/>
            <person name="Dassouli A."/>
            <person name="Noel B."/>
            <person name="Ranwez V."/>
            <person name="Vacherie B."/>
            <person name="Augagneur Y."/>
            <person name="Bres V."/>
            <person name="Duclos A."/>
            <person name="Randazzo S."/>
            <person name="Carcy B."/>
            <person name="Debierre-Grockiego F."/>
            <person name="Delbecq S."/>
            <person name="Moubri-Menage K."/>
            <person name="Shams-Eldin H."/>
            <person name="Usmani-Brown S."/>
            <person name="Bringaud F."/>
            <person name="Wincker P."/>
            <person name="Vivares C.P."/>
            <person name="Schwarz R.T."/>
            <person name="Schetters T.P."/>
            <person name="Krause P.J."/>
            <person name="Gorenflot A."/>
            <person name="Berry V."/>
            <person name="Barbe V."/>
            <person name="Ben Mamoun C."/>
        </authorList>
    </citation>
    <scope>NUCLEOTIDE SEQUENCE [LARGE SCALE GENOMIC DNA]</scope>
    <source>
        <strain evidence="2 3">RI</strain>
    </source>
</reference>
<feature type="transmembrane region" description="Helical" evidence="1">
    <location>
        <begin position="7"/>
        <end position="29"/>
    </location>
</feature>
<dbReference type="Proteomes" id="UP000002899">
    <property type="component" value="Chromosome II"/>
</dbReference>
<protein>
    <submittedName>
        <fullName evidence="2">Uncharacterized protein</fullName>
    </submittedName>
</protein>
<evidence type="ECO:0000313" key="2">
    <source>
        <dbReference type="EMBL" id="SJK85839.1"/>
    </source>
</evidence>
<organism evidence="2 3">
    <name type="scientific">Babesia microti (strain RI)</name>
    <dbReference type="NCBI Taxonomy" id="1133968"/>
    <lineage>
        <taxon>Eukaryota</taxon>
        <taxon>Sar</taxon>
        <taxon>Alveolata</taxon>
        <taxon>Apicomplexa</taxon>
        <taxon>Aconoidasida</taxon>
        <taxon>Piroplasmida</taxon>
        <taxon>Babesiidae</taxon>
        <taxon>Babesia</taxon>
    </lineage>
</organism>
<keyword evidence="3" id="KW-1185">Reference proteome</keyword>
<evidence type="ECO:0000313" key="3">
    <source>
        <dbReference type="Proteomes" id="UP000002899"/>
    </source>
</evidence>
<sequence length="107" mass="12419">MIPIHRLFTLILYRVMFLALIIEIITGYYGKLTGDVSPFASPVMKLLIPTTRHTNHDPSVELELKLYNLIRRERARLKGLQKIASTLDSQITDLTQRAQYIQQTQHK</sequence>